<dbReference type="GO" id="GO:0008168">
    <property type="term" value="F:methyltransferase activity"/>
    <property type="evidence" value="ECO:0007669"/>
    <property type="project" value="UniProtKB-KW"/>
</dbReference>
<dbReference type="GO" id="GO:0032259">
    <property type="term" value="P:methylation"/>
    <property type="evidence" value="ECO:0007669"/>
    <property type="project" value="UniProtKB-KW"/>
</dbReference>
<reference evidence="1" key="1">
    <citation type="submission" date="2021-05" db="EMBL/GenBank/DDBJ databases">
        <authorList>
            <person name="Pietrasiak N."/>
            <person name="Ward R."/>
            <person name="Stajich J.E."/>
            <person name="Kurbessoian T."/>
        </authorList>
    </citation>
    <scope>NUCLEOTIDE SEQUENCE</scope>
    <source>
        <strain evidence="1">GSE-TBD4-15B</strain>
    </source>
</reference>
<name>A0A951U6T6_9CYAN</name>
<evidence type="ECO:0000313" key="1">
    <source>
        <dbReference type="EMBL" id="MBW4467866.1"/>
    </source>
</evidence>
<dbReference type="Pfam" id="PF13489">
    <property type="entry name" value="Methyltransf_23"/>
    <property type="match status" value="1"/>
</dbReference>
<dbReference type="Gene3D" id="3.40.50.150">
    <property type="entry name" value="Vaccinia Virus protein VP39"/>
    <property type="match status" value="1"/>
</dbReference>
<keyword evidence="1" id="KW-0489">Methyltransferase</keyword>
<evidence type="ECO:0000313" key="2">
    <source>
        <dbReference type="Proteomes" id="UP000707356"/>
    </source>
</evidence>
<organism evidence="1 2">
    <name type="scientific">Pegethrix bostrychoides GSE-TBD4-15B</name>
    <dbReference type="NCBI Taxonomy" id="2839662"/>
    <lineage>
        <taxon>Bacteria</taxon>
        <taxon>Bacillati</taxon>
        <taxon>Cyanobacteriota</taxon>
        <taxon>Cyanophyceae</taxon>
        <taxon>Oculatellales</taxon>
        <taxon>Oculatellaceae</taxon>
        <taxon>Pegethrix</taxon>
    </lineage>
</organism>
<proteinExistence type="predicted"/>
<reference evidence="1" key="2">
    <citation type="journal article" date="2022" name="Microbiol. Resour. Announc.">
        <title>Metagenome Sequencing to Explore Phylogenomics of Terrestrial Cyanobacteria.</title>
        <authorList>
            <person name="Ward R.D."/>
            <person name="Stajich J.E."/>
            <person name="Johansen J.R."/>
            <person name="Huntemann M."/>
            <person name="Clum A."/>
            <person name="Foster B."/>
            <person name="Foster B."/>
            <person name="Roux S."/>
            <person name="Palaniappan K."/>
            <person name="Varghese N."/>
            <person name="Mukherjee S."/>
            <person name="Reddy T.B.K."/>
            <person name="Daum C."/>
            <person name="Copeland A."/>
            <person name="Chen I.A."/>
            <person name="Ivanova N.N."/>
            <person name="Kyrpides N.C."/>
            <person name="Shapiro N."/>
            <person name="Eloe-Fadrosh E.A."/>
            <person name="Pietrasiak N."/>
        </authorList>
    </citation>
    <scope>NUCLEOTIDE SEQUENCE</scope>
    <source>
        <strain evidence="1">GSE-TBD4-15B</strain>
    </source>
</reference>
<comment type="caution">
    <text evidence="1">The sequence shown here is derived from an EMBL/GenBank/DDBJ whole genome shotgun (WGS) entry which is preliminary data.</text>
</comment>
<accession>A0A951U6T6</accession>
<dbReference type="Proteomes" id="UP000707356">
    <property type="component" value="Unassembled WGS sequence"/>
</dbReference>
<dbReference type="InterPro" id="IPR029063">
    <property type="entry name" value="SAM-dependent_MTases_sf"/>
</dbReference>
<dbReference type="AlphaFoldDB" id="A0A951U6T6"/>
<gene>
    <name evidence="1" type="ORF">KME07_20765</name>
</gene>
<sequence length="293" mass="33759">MIRPEAEITEDMILTHWQLEKELTQKLLESNPEKRWEIFEQSYSQLYRDLNWLNDLTKQTRSDPTWQFAIWTAAIGLPPQTIYEIGSGKGDLIAYLSKQGFDCKGTEITRERGEQHVVNQPNLSWGNSDGIHLQQFEPAAHYNVVISCQVIEHLHPEDLQAHLRGCAAILEPKGRYIFSTPHRFTGPHDISAVFKYDLAQGMHLKEYRYSELVAALKQVGYRQICCPLPPVVQRLTQFGLQPQRWGEAYLQLMLGLEALLALIPVLSLRRTVAKALRRLLVFRDNIFLVAQKI</sequence>
<keyword evidence="1" id="KW-0808">Transferase</keyword>
<dbReference type="EMBL" id="JAHHHV010000081">
    <property type="protein sequence ID" value="MBW4467866.1"/>
    <property type="molecule type" value="Genomic_DNA"/>
</dbReference>
<dbReference type="SUPFAM" id="SSF53335">
    <property type="entry name" value="S-adenosyl-L-methionine-dependent methyltransferases"/>
    <property type="match status" value="1"/>
</dbReference>
<dbReference type="CDD" id="cd02440">
    <property type="entry name" value="AdoMet_MTases"/>
    <property type="match status" value="1"/>
</dbReference>
<protein>
    <submittedName>
        <fullName evidence="1">Class I SAM-dependent methyltransferase</fullName>
    </submittedName>
</protein>